<dbReference type="RefSeq" id="WP_131595475.1">
    <property type="nucleotide sequence ID" value="NZ_SJSL01000002.1"/>
</dbReference>
<organism evidence="3 4">
    <name type="scientific">Pedobacter psychroterrae</name>
    <dbReference type="NCBI Taxonomy" id="2530453"/>
    <lineage>
        <taxon>Bacteria</taxon>
        <taxon>Pseudomonadati</taxon>
        <taxon>Bacteroidota</taxon>
        <taxon>Sphingobacteriia</taxon>
        <taxon>Sphingobacteriales</taxon>
        <taxon>Sphingobacteriaceae</taxon>
        <taxon>Pedobacter</taxon>
    </lineage>
</organism>
<dbReference type="OrthoDB" id="9810755at2"/>
<dbReference type="Gene3D" id="3.40.50.720">
    <property type="entry name" value="NAD(P)-binding Rossmann-like Domain"/>
    <property type="match status" value="1"/>
</dbReference>
<dbReference type="Pfam" id="PF10728">
    <property type="entry name" value="DUF2520"/>
    <property type="match status" value="1"/>
</dbReference>
<sequence length="252" mass="27722">MKIVCIGSGNVATHMAGEFKKKGHDLIQVWSRNSAHAEVLASSLASMAMTDLAEIDLNADLYLIAIKDNAISSVVRALGDVNGLVVHTSGATSIAELDRFSSHGVLYPLQTFSKAKAVDFKDIPLCIEATDADSLDKLRTIAAELSKLVYEVDSDKREILHLSAVFACNFVNHMYNLGAQVLRSHDLDFEMLRPLIMETAMKVQTEMPVNVQTGPAVRDDEQTILKHLELLESSPHLKEIYQTLSESIKKSN</sequence>
<dbReference type="PANTHER" id="PTHR40459">
    <property type="entry name" value="CONSERVED HYPOTHETICAL ALANINE AND LEUCINE RICH PROTEIN"/>
    <property type="match status" value="1"/>
</dbReference>
<accession>A0A4R0NMR3</accession>
<dbReference type="InterPro" id="IPR036291">
    <property type="entry name" value="NAD(P)-bd_dom_sf"/>
</dbReference>
<dbReference type="SUPFAM" id="SSF48179">
    <property type="entry name" value="6-phosphogluconate dehydrogenase C-terminal domain-like"/>
    <property type="match status" value="1"/>
</dbReference>
<comment type="caution">
    <text evidence="3">The sequence shown here is derived from an EMBL/GenBank/DDBJ whole genome shotgun (WGS) entry which is preliminary data.</text>
</comment>
<dbReference type="Proteomes" id="UP000293347">
    <property type="component" value="Unassembled WGS sequence"/>
</dbReference>
<dbReference type="EMBL" id="SJSL01000002">
    <property type="protein sequence ID" value="TCD00903.1"/>
    <property type="molecule type" value="Genomic_DNA"/>
</dbReference>
<feature type="domain" description="Pyrroline-5-carboxylate reductase catalytic N-terminal" evidence="1">
    <location>
        <begin position="2"/>
        <end position="80"/>
    </location>
</feature>
<dbReference type="InterPro" id="IPR008927">
    <property type="entry name" value="6-PGluconate_DH-like_C_sf"/>
</dbReference>
<dbReference type="InterPro" id="IPR037108">
    <property type="entry name" value="TM1727-like_C_sf"/>
</dbReference>
<evidence type="ECO:0000259" key="2">
    <source>
        <dbReference type="Pfam" id="PF10728"/>
    </source>
</evidence>
<name>A0A4R0NMR3_9SPHI</name>
<dbReference type="PANTHER" id="PTHR40459:SF1">
    <property type="entry name" value="CONSERVED HYPOTHETICAL ALANINE AND LEUCINE RICH PROTEIN"/>
    <property type="match status" value="1"/>
</dbReference>
<dbReference type="InterPro" id="IPR018931">
    <property type="entry name" value="DUF2520"/>
</dbReference>
<dbReference type="InterPro" id="IPR028939">
    <property type="entry name" value="P5C_Rdtase_cat_N"/>
</dbReference>
<evidence type="ECO:0000313" key="4">
    <source>
        <dbReference type="Proteomes" id="UP000293347"/>
    </source>
</evidence>
<evidence type="ECO:0000259" key="1">
    <source>
        <dbReference type="Pfam" id="PF03807"/>
    </source>
</evidence>
<reference evidence="3 4" key="1">
    <citation type="submission" date="2019-02" db="EMBL/GenBank/DDBJ databases">
        <title>Pedobacter sp. RP-1-14 sp. nov., isolated from Arctic soil.</title>
        <authorList>
            <person name="Dahal R.H."/>
        </authorList>
    </citation>
    <scope>NUCLEOTIDE SEQUENCE [LARGE SCALE GENOMIC DNA]</scope>
    <source>
        <strain evidence="3 4">RP-1-14</strain>
    </source>
</reference>
<dbReference type="SUPFAM" id="SSF51735">
    <property type="entry name" value="NAD(P)-binding Rossmann-fold domains"/>
    <property type="match status" value="1"/>
</dbReference>
<dbReference type="Pfam" id="PF03807">
    <property type="entry name" value="F420_oxidored"/>
    <property type="match status" value="1"/>
</dbReference>
<proteinExistence type="predicted"/>
<dbReference type="Gene3D" id="1.10.1040.20">
    <property type="entry name" value="ProC-like, C-terminal domain"/>
    <property type="match status" value="1"/>
</dbReference>
<keyword evidence="4" id="KW-1185">Reference proteome</keyword>
<gene>
    <name evidence="3" type="ORF">EZ437_09000</name>
</gene>
<dbReference type="AlphaFoldDB" id="A0A4R0NMR3"/>
<protein>
    <submittedName>
        <fullName evidence="3">DUF2520 domain-containing protein</fullName>
    </submittedName>
</protein>
<evidence type="ECO:0000313" key="3">
    <source>
        <dbReference type="EMBL" id="TCD00903.1"/>
    </source>
</evidence>
<feature type="domain" description="DUF2520" evidence="2">
    <location>
        <begin position="123"/>
        <end position="248"/>
    </location>
</feature>